<evidence type="ECO:0000256" key="3">
    <source>
        <dbReference type="ARBA" id="ARBA00022692"/>
    </source>
</evidence>
<feature type="transmembrane region" description="Helical" evidence="7">
    <location>
        <begin position="138"/>
        <end position="160"/>
    </location>
</feature>
<dbReference type="PANTHER" id="PTHR11878">
    <property type="entry name" value="SODIUM/CALCIUM EXCHANGER"/>
    <property type="match status" value="1"/>
</dbReference>
<dbReference type="InterPro" id="IPR004837">
    <property type="entry name" value="NaCa_Exmemb"/>
</dbReference>
<keyword evidence="4 7" id="KW-1133">Transmembrane helix</keyword>
<proteinExistence type="predicted"/>
<evidence type="ECO:0000256" key="1">
    <source>
        <dbReference type="ARBA" id="ARBA00004127"/>
    </source>
</evidence>
<protein>
    <recommendedName>
        <fullName evidence="8">Sodium/calcium exchanger membrane region domain-containing protein</fullName>
    </recommendedName>
</protein>
<dbReference type="PANTHER" id="PTHR11878:SF65">
    <property type="entry name" value="NA_CA-EXCHANGE PROTEIN, ISOFORM G"/>
    <property type="match status" value="1"/>
</dbReference>
<dbReference type="EMBL" id="CAUYUJ010012625">
    <property type="protein sequence ID" value="CAK0834313.1"/>
    <property type="molecule type" value="Genomic_DNA"/>
</dbReference>
<reference evidence="9" key="1">
    <citation type="submission" date="2023-10" db="EMBL/GenBank/DDBJ databases">
        <authorList>
            <person name="Chen Y."/>
            <person name="Shah S."/>
            <person name="Dougan E. K."/>
            <person name="Thang M."/>
            <person name="Chan C."/>
        </authorList>
    </citation>
    <scope>NUCLEOTIDE SEQUENCE [LARGE SCALE GENOMIC DNA]</scope>
</reference>
<feature type="transmembrane region" description="Helical" evidence="7">
    <location>
        <begin position="22"/>
        <end position="42"/>
    </location>
</feature>
<evidence type="ECO:0000259" key="8">
    <source>
        <dbReference type="Pfam" id="PF01699"/>
    </source>
</evidence>
<keyword evidence="5" id="KW-0406">Ion transport</keyword>
<dbReference type="Pfam" id="PF01699">
    <property type="entry name" value="Na_Ca_ex"/>
    <property type="match status" value="1"/>
</dbReference>
<dbReference type="InterPro" id="IPR051171">
    <property type="entry name" value="CaCA"/>
</dbReference>
<dbReference type="Proteomes" id="UP001189429">
    <property type="component" value="Unassembled WGS sequence"/>
</dbReference>
<dbReference type="PRINTS" id="PR01259">
    <property type="entry name" value="NACAEXCHNGR"/>
</dbReference>
<organism evidence="9 10">
    <name type="scientific">Prorocentrum cordatum</name>
    <dbReference type="NCBI Taxonomy" id="2364126"/>
    <lineage>
        <taxon>Eukaryota</taxon>
        <taxon>Sar</taxon>
        <taxon>Alveolata</taxon>
        <taxon>Dinophyceae</taxon>
        <taxon>Prorocentrales</taxon>
        <taxon>Prorocentraceae</taxon>
        <taxon>Prorocentrum</taxon>
    </lineage>
</organism>
<name>A0ABN9SR96_9DINO</name>
<accession>A0ABN9SR96</accession>
<evidence type="ECO:0000256" key="4">
    <source>
        <dbReference type="ARBA" id="ARBA00022989"/>
    </source>
</evidence>
<dbReference type="InterPro" id="IPR044880">
    <property type="entry name" value="NCX_ion-bd_dom_sf"/>
</dbReference>
<evidence type="ECO:0000313" key="9">
    <source>
        <dbReference type="EMBL" id="CAK0834313.1"/>
    </source>
</evidence>
<comment type="caution">
    <text evidence="9">The sequence shown here is derived from an EMBL/GenBank/DDBJ whole genome shotgun (WGS) entry which is preliminary data.</text>
</comment>
<keyword evidence="3 7" id="KW-0812">Transmembrane</keyword>
<dbReference type="Gene3D" id="1.20.1420.30">
    <property type="entry name" value="NCX, central ion-binding region"/>
    <property type="match status" value="1"/>
</dbReference>
<evidence type="ECO:0000313" key="10">
    <source>
        <dbReference type="Proteomes" id="UP001189429"/>
    </source>
</evidence>
<evidence type="ECO:0000256" key="2">
    <source>
        <dbReference type="ARBA" id="ARBA00022448"/>
    </source>
</evidence>
<evidence type="ECO:0000256" key="6">
    <source>
        <dbReference type="ARBA" id="ARBA00023136"/>
    </source>
</evidence>
<keyword evidence="2" id="KW-0813">Transport</keyword>
<feature type="transmembrane region" description="Helical" evidence="7">
    <location>
        <begin position="99"/>
        <end position="118"/>
    </location>
</feature>
<feature type="transmembrane region" description="Helical" evidence="7">
    <location>
        <begin position="180"/>
        <end position="199"/>
    </location>
</feature>
<keyword evidence="10" id="KW-1185">Reference proteome</keyword>
<dbReference type="InterPro" id="IPR004836">
    <property type="entry name" value="Na_Ca_Ex"/>
</dbReference>
<feature type="domain" description="Sodium/calcium exchanger membrane region" evidence="8">
    <location>
        <begin position="24"/>
        <end position="195"/>
    </location>
</feature>
<gene>
    <name evidence="9" type="ORF">PCOR1329_LOCUS31765</name>
</gene>
<evidence type="ECO:0000256" key="5">
    <source>
        <dbReference type="ARBA" id="ARBA00023065"/>
    </source>
</evidence>
<keyword evidence="6 7" id="KW-0472">Membrane</keyword>
<comment type="subcellular location">
    <subcellularLocation>
        <location evidence="1">Endomembrane system</location>
        <topology evidence="1">Multi-pass membrane protein</topology>
    </subcellularLocation>
</comment>
<sequence length="206" mass="21903">MHAVTVMWKVIFAFIPPTDYCDGWLCFGCALIMIGCCTALIGDMAELFGCLMDLHDAVTAVTFVALGTSMPDLFASKTAAIADPYADASIGNVTGSNSVNVFLGLGLPWVIGSIYWAAQGVASDGGPSDGGKFVVPEGNLGFSLIVYSILATLCIALLMIRRVLFGGELGGPPVPKFASAALMVFMWFFYIGIFSWYVMDNKSDCD</sequence>
<evidence type="ECO:0000256" key="7">
    <source>
        <dbReference type="SAM" id="Phobius"/>
    </source>
</evidence>